<keyword evidence="3" id="KW-0479">Metal-binding</keyword>
<evidence type="ECO:0000256" key="3">
    <source>
        <dbReference type="ARBA" id="ARBA00022723"/>
    </source>
</evidence>
<dbReference type="InterPro" id="IPR016131">
    <property type="entry name" value="Haemerythrin_Fe_BS"/>
</dbReference>
<keyword evidence="4" id="KW-0408">Iron</keyword>
<dbReference type="Proteomes" id="UP000019184">
    <property type="component" value="Unassembled WGS sequence"/>
</dbReference>
<dbReference type="InterPro" id="IPR050669">
    <property type="entry name" value="Hemerythrin"/>
</dbReference>
<dbReference type="NCBIfam" id="TIGR02481">
    <property type="entry name" value="hemeryth_dom"/>
    <property type="match status" value="1"/>
</dbReference>
<sequence length="135" mass="15785">MALLVWNESLTIDIQSMDFQHKHWIRLINELHEAMLQGKGSQVIDQTLDNALGYARLHFAAEERLLSESGYPTYEQHKKLHGHFVDKILRLKNRLNEGHTVLAMELITEMRAWLTQHIQQVDRQYAPFLKQKGVA</sequence>
<keyword evidence="7" id="KW-1185">Reference proteome</keyword>
<dbReference type="Gene3D" id="1.20.120.50">
    <property type="entry name" value="Hemerythrin-like"/>
    <property type="match status" value="1"/>
</dbReference>
<proteinExistence type="inferred from homology"/>
<dbReference type="PANTHER" id="PTHR37164">
    <property type="entry name" value="BACTERIOHEMERYTHRIN"/>
    <property type="match status" value="1"/>
</dbReference>
<dbReference type="GO" id="GO:0005344">
    <property type="term" value="F:oxygen carrier activity"/>
    <property type="evidence" value="ECO:0007669"/>
    <property type="project" value="UniProtKB-KW"/>
</dbReference>
<dbReference type="NCBIfam" id="NF033749">
    <property type="entry name" value="bact_hemeryth"/>
    <property type="match status" value="1"/>
</dbReference>
<evidence type="ECO:0000259" key="5">
    <source>
        <dbReference type="Pfam" id="PF01814"/>
    </source>
</evidence>
<evidence type="ECO:0000313" key="6">
    <source>
        <dbReference type="EMBL" id="CDH44072.1"/>
    </source>
</evidence>
<dbReference type="PANTHER" id="PTHR37164:SF1">
    <property type="entry name" value="BACTERIOHEMERYTHRIN"/>
    <property type="match status" value="1"/>
</dbReference>
<dbReference type="InterPro" id="IPR012312">
    <property type="entry name" value="Hemerythrin-like"/>
</dbReference>
<dbReference type="EMBL" id="CBTK010000057">
    <property type="protein sequence ID" value="CDH44072.1"/>
    <property type="molecule type" value="Genomic_DNA"/>
</dbReference>
<dbReference type="InterPro" id="IPR035938">
    <property type="entry name" value="Hemerythrin-like_sf"/>
</dbReference>
<name>A0A7U7G9B7_9GAMM</name>
<evidence type="ECO:0000256" key="1">
    <source>
        <dbReference type="ARBA" id="ARBA00010587"/>
    </source>
</evidence>
<gene>
    <name evidence="6" type="ORF">BN874_150005</name>
</gene>
<dbReference type="PROSITE" id="PS00550">
    <property type="entry name" value="HEMERYTHRINS"/>
    <property type="match status" value="1"/>
</dbReference>
<dbReference type="OrthoDB" id="9813903at2"/>
<dbReference type="RefSeq" id="WP_034431227.1">
    <property type="nucleotide sequence ID" value="NZ_CBTK010000057.1"/>
</dbReference>
<protein>
    <submittedName>
        <fullName evidence="6">Bacteriohemerythrin</fullName>
    </submittedName>
</protein>
<comment type="caution">
    <text evidence="6">The sequence shown here is derived from an EMBL/GenBank/DDBJ whole genome shotgun (WGS) entry which is preliminary data.</text>
</comment>
<dbReference type="GO" id="GO:0046872">
    <property type="term" value="F:metal ion binding"/>
    <property type="evidence" value="ECO:0007669"/>
    <property type="project" value="UniProtKB-KW"/>
</dbReference>
<comment type="similarity">
    <text evidence="1">Belongs to the hemerythrin family.</text>
</comment>
<evidence type="ECO:0000256" key="4">
    <source>
        <dbReference type="ARBA" id="ARBA00023004"/>
    </source>
</evidence>
<keyword evidence="2" id="KW-0813">Transport</keyword>
<evidence type="ECO:0000256" key="2">
    <source>
        <dbReference type="ARBA" id="ARBA00022621"/>
    </source>
</evidence>
<reference evidence="6 7" key="1">
    <citation type="journal article" date="2014" name="ISME J.">
        <title>Candidatus Competibacter-lineage genomes retrieved from metagenomes reveal functional metabolic diversity.</title>
        <authorList>
            <person name="McIlroy S.J."/>
            <person name="Albertsen M."/>
            <person name="Andresen E.K."/>
            <person name="Saunders A.M."/>
            <person name="Kristiansen R."/>
            <person name="Stokholm-Bjerregaard M."/>
            <person name="Nielsen K.L."/>
            <person name="Nielsen P.H."/>
        </authorList>
    </citation>
    <scope>NUCLEOTIDE SEQUENCE [LARGE SCALE GENOMIC DNA]</scope>
    <source>
        <strain evidence="6 7">Run_B_J11</strain>
    </source>
</reference>
<dbReference type="InterPro" id="IPR012827">
    <property type="entry name" value="Hemerythrin_metal-bd"/>
</dbReference>
<dbReference type="AlphaFoldDB" id="A0A7U7G9B7"/>
<accession>A0A7U7G9B7</accession>
<feature type="domain" description="Hemerythrin-like" evidence="5">
    <location>
        <begin position="14"/>
        <end position="129"/>
    </location>
</feature>
<keyword evidence="2" id="KW-0561">Oxygen transport</keyword>
<dbReference type="CDD" id="cd12107">
    <property type="entry name" value="Hemerythrin"/>
    <property type="match status" value="1"/>
</dbReference>
<dbReference type="Pfam" id="PF01814">
    <property type="entry name" value="Hemerythrin"/>
    <property type="match status" value="1"/>
</dbReference>
<dbReference type="SUPFAM" id="SSF47188">
    <property type="entry name" value="Hemerythrin-like"/>
    <property type="match status" value="1"/>
</dbReference>
<evidence type="ECO:0000313" key="7">
    <source>
        <dbReference type="Proteomes" id="UP000019184"/>
    </source>
</evidence>
<organism evidence="6 7">
    <name type="scientific">Candidatus Contendobacter odensis Run_B_J11</name>
    <dbReference type="NCBI Taxonomy" id="1400861"/>
    <lineage>
        <taxon>Bacteria</taxon>
        <taxon>Pseudomonadati</taxon>
        <taxon>Pseudomonadota</taxon>
        <taxon>Gammaproteobacteria</taxon>
        <taxon>Candidatus Competibacteraceae</taxon>
        <taxon>Candidatus Contendibacter</taxon>
    </lineage>
</organism>